<dbReference type="Pfam" id="PF03992">
    <property type="entry name" value="ABM"/>
    <property type="match status" value="1"/>
</dbReference>
<dbReference type="PROSITE" id="PS51725">
    <property type="entry name" value="ABM"/>
    <property type="match status" value="1"/>
</dbReference>
<evidence type="ECO:0000313" key="2">
    <source>
        <dbReference type="EMBL" id="SVA23156.1"/>
    </source>
</evidence>
<gene>
    <name evidence="2" type="ORF">METZ01_LOCUS76010</name>
</gene>
<proteinExistence type="predicted"/>
<protein>
    <recommendedName>
        <fullName evidence="1">ABM domain-containing protein</fullName>
    </recommendedName>
</protein>
<evidence type="ECO:0000259" key="1">
    <source>
        <dbReference type="PROSITE" id="PS51725"/>
    </source>
</evidence>
<reference evidence="2" key="1">
    <citation type="submission" date="2018-05" db="EMBL/GenBank/DDBJ databases">
        <authorList>
            <person name="Lanie J.A."/>
            <person name="Ng W.-L."/>
            <person name="Kazmierczak K.M."/>
            <person name="Andrzejewski T.M."/>
            <person name="Davidsen T.M."/>
            <person name="Wayne K.J."/>
            <person name="Tettelin H."/>
            <person name="Glass J.I."/>
            <person name="Rusch D."/>
            <person name="Podicherti R."/>
            <person name="Tsui H.-C.T."/>
            <person name="Winkler M.E."/>
        </authorList>
    </citation>
    <scope>NUCLEOTIDE SEQUENCE</scope>
</reference>
<feature type="domain" description="ABM" evidence="1">
    <location>
        <begin position="3"/>
        <end position="92"/>
    </location>
</feature>
<dbReference type="AlphaFoldDB" id="A0A381U4L4"/>
<dbReference type="InterPro" id="IPR007138">
    <property type="entry name" value="ABM_dom"/>
</dbReference>
<dbReference type="EMBL" id="UINC01005723">
    <property type="protein sequence ID" value="SVA23156.1"/>
    <property type="molecule type" value="Genomic_DNA"/>
</dbReference>
<organism evidence="2">
    <name type="scientific">marine metagenome</name>
    <dbReference type="NCBI Taxonomy" id="408172"/>
    <lineage>
        <taxon>unclassified sequences</taxon>
        <taxon>metagenomes</taxon>
        <taxon>ecological metagenomes</taxon>
    </lineage>
</organism>
<dbReference type="InterPro" id="IPR011008">
    <property type="entry name" value="Dimeric_a/b-barrel"/>
</dbReference>
<name>A0A381U4L4_9ZZZZ</name>
<sequence>MTVSVLLEGVLKEGELDGFVDICKEAYKVTRAYDGCHGINLTLNVENKNNYVMTETWESKEHYEKYLAFRNEDGTVELIGSLCDEGPSIRIFDITEA</sequence>
<dbReference type="SUPFAM" id="SSF54909">
    <property type="entry name" value="Dimeric alpha+beta barrel"/>
    <property type="match status" value="1"/>
</dbReference>
<dbReference type="Gene3D" id="3.30.70.100">
    <property type="match status" value="1"/>
</dbReference>
<accession>A0A381U4L4</accession>